<dbReference type="EMBL" id="QGKX02001290">
    <property type="protein sequence ID" value="KAF3540467.1"/>
    <property type="molecule type" value="Genomic_DNA"/>
</dbReference>
<feature type="region of interest" description="Disordered" evidence="2">
    <location>
        <begin position="179"/>
        <end position="204"/>
    </location>
</feature>
<feature type="region of interest" description="Disordered" evidence="2">
    <location>
        <begin position="236"/>
        <end position="275"/>
    </location>
</feature>
<organism evidence="3 4">
    <name type="scientific">Brassica cretica</name>
    <name type="common">Mustard</name>
    <dbReference type="NCBI Taxonomy" id="69181"/>
    <lineage>
        <taxon>Eukaryota</taxon>
        <taxon>Viridiplantae</taxon>
        <taxon>Streptophyta</taxon>
        <taxon>Embryophyta</taxon>
        <taxon>Tracheophyta</taxon>
        <taxon>Spermatophyta</taxon>
        <taxon>Magnoliopsida</taxon>
        <taxon>eudicotyledons</taxon>
        <taxon>Gunneridae</taxon>
        <taxon>Pentapetalae</taxon>
        <taxon>rosids</taxon>
        <taxon>malvids</taxon>
        <taxon>Brassicales</taxon>
        <taxon>Brassicaceae</taxon>
        <taxon>Brassiceae</taxon>
        <taxon>Brassica</taxon>
    </lineage>
</organism>
<evidence type="ECO:0000313" key="4">
    <source>
        <dbReference type="Proteomes" id="UP000712600"/>
    </source>
</evidence>
<comment type="caution">
    <text evidence="3">The sequence shown here is derived from an EMBL/GenBank/DDBJ whole genome shotgun (WGS) entry which is preliminary data.</text>
</comment>
<accession>A0A8S9QE10</accession>
<sequence>MCVVVPAGGAVVKDVLAPEVEVQPSGSPTTPVRVVDAKLALESMPNWLSIARGRDANPDAAKKRRCTEAGPLPEKASGSGSASQHRGKLILLIDGMISECGSEVERLAKELEESRAKSSQLDGKLKVIEDARSLEASRFESRIAELERDLGKTASFLRNRRGQGSDACHVSDPLGGHPCQGFGLPRRRGRDKRVSEAPLSPRAEETTLPVHGAGMVYAEGDFDAVLAGLKSECVLPSCSGEPEGQDPIAEDGRGSVAPNPGEVIGEGEAPRAEDD</sequence>
<feature type="coiled-coil region" evidence="1">
    <location>
        <begin position="97"/>
        <end position="124"/>
    </location>
</feature>
<dbReference type="AlphaFoldDB" id="A0A8S9QE10"/>
<reference evidence="3" key="1">
    <citation type="submission" date="2019-12" db="EMBL/GenBank/DDBJ databases">
        <title>Genome sequencing and annotation of Brassica cretica.</title>
        <authorList>
            <person name="Studholme D.J."/>
            <person name="Sarris P."/>
        </authorList>
    </citation>
    <scope>NUCLEOTIDE SEQUENCE</scope>
    <source>
        <strain evidence="3">PFS-109/04</strain>
        <tissue evidence="3">Leaf</tissue>
    </source>
</reference>
<gene>
    <name evidence="3" type="ORF">F2Q69_00022752</name>
</gene>
<name>A0A8S9QE10_BRACR</name>
<keyword evidence="1" id="KW-0175">Coiled coil</keyword>
<feature type="compositionally biased region" description="Basic and acidic residues" evidence="2">
    <location>
        <begin position="52"/>
        <end position="61"/>
    </location>
</feature>
<evidence type="ECO:0000256" key="1">
    <source>
        <dbReference type="SAM" id="Coils"/>
    </source>
</evidence>
<evidence type="ECO:0000313" key="3">
    <source>
        <dbReference type="EMBL" id="KAF3540467.1"/>
    </source>
</evidence>
<feature type="region of interest" description="Disordered" evidence="2">
    <location>
        <begin position="52"/>
        <end position="83"/>
    </location>
</feature>
<proteinExistence type="predicted"/>
<evidence type="ECO:0000256" key="2">
    <source>
        <dbReference type="SAM" id="MobiDB-lite"/>
    </source>
</evidence>
<dbReference type="Proteomes" id="UP000712600">
    <property type="component" value="Unassembled WGS sequence"/>
</dbReference>
<protein>
    <submittedName>
        <fullName evidence="3">Uncharacterized protein</fullName>
    </submittedName>
</protein>